<protein>
    <recommendedName>
        <fullName evidence="3">DUF2188 domain-containing protein</fullName>
    </recommendedName>
</protein>
<dbReference type="Proteomes" id="UP001158049">
    <property type="component" value="Unassembled WGS sequence"/>
</dbReference>
<evidence type="ECO:0000313" key="1">
    <source>
        <dbReference type="EMBL" id="SMP55464.1"/>
    </source>
</evidence>
<evidence type="ECO:0000313" key="2">
    <source>
        <dbReference type="Proteomes" id="UP001158049"/>
    </source>
</evidence>
<reference evidence="1 2" key="1">
    <citation type="submission" date="2017-05" db="EMBL/GenBank/DDBJ databases">
        <authorList>
            <person name="Varghese N."/>
            <person name="Submissions S."/>
        </authorList>
    </citation>
    <scope>NUCLEOTIDE SEQUENCE [LARGE SCALE GENOMIC DNA]</scope>
    <source>
        <strain evidence="1 2">DSM 26001</strain>
    </source>
</reference>
<sequence>MQNQAQAETLIQMTEVDGRQWHVSQVGQAEPLASFGDVNAAVDYASEYAQSSGGRIVQHLD</sequence>
<dbReference type="RefSeq" id="WP_283441740.1">
    <property type="nucleotide sequence ID" value="NZ_FXUL01000004.1"/>
</dbReference>
<gene>
    <name evidence="1" type="ORF">SAMN06295970_104175</name>
</gene>
<proteinExistence type="predicted"/>
<organism evidence="1 2">
    <name type="scientific">Noviherbaspirillum suwonense</name>
    <dbReference type="NCBI Taxonomy" id="1224511"/>
    <lineage>
        <taxon>Bacteria</taxon>
        <taxon>Pseudomonadati</taxon>
        <taxon>Pseudomonadota</taxon>
        <taxon>Betaproteobacteria</taxon>
        <taxon>Burkholderiales</taxon>
        <taxon>Oxalobacteraceae</taxon>
        <taxon>Noviherbaspirillum</taxon>
    </lineage>
</organism>
<comment type="caution">
    <text evidence="1">The sequence shown here is derived from an EMBL/GenBank/DDBJ whole genome shotgun (WGS) entry which is preliminary data.</text>
</comment>
<evidence type="ECO:0008006" key="3">
    <source>
        <dbReference type="Google" id="ProtNLM"/>
    </source>
</evidence>
<dbReference type="EMBL" id="FXUL01000004">
    <property type="protein sequence ID" value="SMP55464.1"/>
    <property type="molecule type" value="Genomic_DNA"/>
</dbReference>
<accession>A0ABY1Q0D6</accession>
<name>A0ABY1Q0D6_9BURK</name>
<keyword evidence="2" id="KW-1185">Reference proteome</keyword>